<feature type="region of interest" description="Disordered" evidence="1">
    <location>
        <begin position="1"/>
        <end position="22"/>
    </location>
</feature>
<dbReference type="AlphaFoldDB" id="A0A0G4I1A6"/>
<feature type="compositionally biased region" description="Pro residues" evidence="1">
    <location>
        <begin position="414"/>
        <end position="433"/>
    </location>
</feature>
<proteinExistence type="predicted"/>
<organism evidence="2">
    <name type="scientific">Chromera velia CCMP2878</name>
    <dbReference type="NCBI Taxonomy" id="1169474"/>
    <lineage>
        <taxon>Eukaryota</taxon>
        <taxon>Sar</taxon>
        <taxon>Alveolata</taxon>
        <taxon>Colpodellida</taxon>
        <taxon>Chromeraceae</taxon>
        <taxon>Chromera</taxon>
    </lineage>
</organism>
<feature type="compositionally biased region" description="Polar residues" evidence="1">
    <location>
        <begin position="394"/>
        <end position="404"/>
    </location>
</feature>
<feature type="region of interest" description="Disordered" evidence="1">
    <location>
        <begin position="181"/>
        <end position="615"/>
    </location>
</feature>
<feature type="compositionally biased region" description="Basic and acidic residues" evidence="1">
    <location>
        <begin position="557"/>
        <end position="567"/>
    </location>
</feature>
<sequence>MADVPGWSGNVADSGENLDDRNRRLERFSALREREKTGVVDRIISATLRSVVSDMQQGCTGGSEDRLYDRHTERSGARSPRTARRTHTDGERDIRGNGDWEEEGRRKAALVMHGLISPLSKPERERRILRAGKSVVRPSPFSTPNSKFVNAATKSTDLPLPPQPAHRGSILEAALLDRDAQPEKQVLTQSEHARKAEAQSQPGRKKDGGGGVPSSPFRRSSTEGDALLKQRTPQQSDELLLPLQNHQHESSSSSSSTSKKVGPRRGSLLEEALKEFKSMGAGANAGAEGDSEAPKEEAETVAAPIREKSPRRSGRGQTLPVPLDSSPRKGSLLEEALQEMEKEAREGRDNSEGTRGRQAEREITKPARGSPRSTKRSHTDGERDRKGAEHGGMSNEQKGQTLQRNFDRSAVPFPASPTPKPSIPLRPCSPFPLPTSQVDDATSRGTDPIPSLRLPFKGSILEAALLDRDAQPEKQVLTQSEHAGKAEAQQQPGRKKDGRGGVPSSPFRRSSTEGDALLKQRTPQQSDELLLPLQNHQHESSSSSSSTSKKVGPRRGSLLEEALKEFKSMGAGANAGAEGDSEAPKEEAETLAAKSSGRSGRGLTLPVALDHRPRKGSLLEEALKEYGKVEDIESPDGQITSSTQTGMDSVRSERRKLSFKLGGGDPTDPGDRSPQDAPLLLGQSPSFTSPLSRRSVRIAPRESQTSEVSRSPTSPFSPQPPPPRAPSEASGSSCVSSRHTTPGGISGRRKLERVSLNEIIGGRRAEEDSKETENIG</sequence>
<feature type="region of interest" description="Disordered" evidence="1">
    <location>
        <begin position="55"/>
        <end position="102"/>
    </location>
</feature>
<evidence type="ECO:0000256" key="1">
    <source>
        <dbReference type="SAM" id="MobiDB-lite"/>
    </source>
</evidence>
<feature type="compositionally biased region" description="Basic and acidic residues" evidence="1">
    <location>
        <begin position="339"/>
        <end position="365"/>
    </location>
</feature>
<dbReference type="VEuPathDB" id="CryptoDB:Cvel_32"/>
<feature type="compositionally biased region" description="Polar residues" evidence="1">
    <location>
        <begin position="683"/>
        <end position="692"/>
    </location>
</feature>
<evidence type="ECO:0000313" key="2">
    <source>
        <dbReference type="EMBL" id="CEM50605.1"/>
    </source>
</evidence>
<feature type="compositionally biased region" description="Basic and acidic residues" evidence="1">
    <location>
        <begin position="377"/>
        <end position="389"/>
    </location>
</feature>
<dbReference type="EMBL" id="CDMZ01004701">
    <property type="protein sequence ID" value="CEM50605.1"/>
    <property type="molecule type" value="Genomic_DNA"/>
</dbReference>
<feature type="compositionally biased region" description="Polar residues" evidence="1">
    <location>
        <begin position="434"/>
        <end position="445"/>
    </location>
</feature>
<feature type="compositionally biased region" description="Basic and acidic residues" evidence="1">
    <location>
        <begin position="267"/>
        <end position="277"/>
    </location>
</feature>
<protein>
    <submittedName>
        <fullName evidence="2">Uncharacterized protein</fullName>
    </submittedName>
</protein>
<feature type="compositionally biased region" description="Basic and acidic residues" evidence="1">
    <location>
        <begin position="86"/>
        <end position="102"/>
    </location>
</feature>
<reference evidence="2" key="1">
    <citation type="submission" date="2014-11" db="EMBL/GenBank/DDBJ databases">
        <authorList>
            <person name="Otto D Thomas"/>
            <person name="Naeem Raeece"/>
        </authorList>
    </citation>
    <scope>NUCLEOTIDE SEQUENCE</scope>
</reference>
<feature type="region of interest" description="Disordered" evidence="1">
    <location>
        <begin position="135"/>
        <end position="166"/>
    </location>
</feature>
<feature type="region of interest" description="Disordered" evidence="1">
    <location>
        <begin position="629"/>
        <end position="776"/>
    </location>
</feature>
<feature type="compositionally biased region" description="Basic and acidic residues" evidence="1">
    <location>
        <begin position="761"/>
        <end position="776"/>
    </location>
</feature>
<feature type="compositionally biased region" description="Polar residues" evidence="1">
    <location>
        <begin position="637"/>
        <end position="647"/>
    </location>
</feature>
<feature type="compositionally biased region" description="Polar residues" evidence="1">
    <location>
        <begin position="140"/>
        <end position="156"/>
    </location>
</feature>
<accession>A0A0G4I1A6</accession>
<gene>
    <name evidence="2" type="ORF">Cvel_32</name>
</gene>
<feature type="compositionally biased region" description="Pro residues" evidence="1">
    <location>
        <begin position="715"/>
        <end position="725"/>
    </location>
</feature>
<feature type="compositionally biased region" description="Basic and acidic residues" evidence="1">
    <location>
        <begin position="63"/>
        <end position="76"/>
    </location>
</feature>
<name>A0A0G4I1A6_9ALVE</name>